<evidence type="ECO:0000256" key="1">
    <source>
        <dbReference type="SAM" id="Phobius"/>
    </source>
</evidence>
<evidence type="ECO:0000313" key="2">
    <source>
        <dbReference type="EMBL" id="KAJ6649810.1"/>
    </source>
</evidence>
<name>A0A9Q0SAI3_9DIPT</name>
<dbReference type="EMBL" id="WJQU01000001">
    <property type="protein sequence ID" value="KAJ6649810.1"/>
    <property type="molecule type" value="Genomic_DNA"/>
</dbReference>
<protein>
    <submittedName>
        <fullName evidence="2">Uncharacterized protein</fullName>
    </submittedName>
</protein>
<dbReference type="AlphaFoldDB" id="A0A9Q0SAI3"/>
<reference evidence="2" key="1">
    <citation type="submission" date="2022-07" db="EMBL/GenBank/DDBJ databases">
        <authorList>
            <person name="Trinca V."/>
            <person name="Uliana J.V.C."/>
            <person name="Torres T.T."/>
            <person name="Ward R.J."/>
            <person name="Monesi N."/>
        </authorList>
    </citation>
    <scope>NUCLEOTIDE SEQUENCE</scope>
    <source>
        <strain evidence="2">HSMRA1968</strain>
        <tissue evidence="2">Whole embryos</tissue>
    </source>
</reference>
<gene>
    <name evidence="2" type="ORF">Bhyg_05050</name>
</gene>
<keyword evidence="3" id="KW-1185">Reference proteome</keyword>
<keyword evidence="1" id="KW-0472">Membrane</keyword>
<accession>A0A9Q0SAI3</accession>
<sequence>MAMLTKINVYSGVLLMALSTVYVGFYMIPEYIAKKRRAEEERLELLEEQFAKKHGVRRLPFKWETELMTKSYDDWTFEERKRMAEEERLELFEEDMAKKYHVRRMPFQWETELITKSYDDWTFEEKKRFAMARRPGIREVIRKIETEDQLEDFFDELATEIFKPKENV</sequence>
<feature type="transmembrane region" description="Helical" evidence="1">
    <location>
        <begin position="7"/>
        <end position="28"/>
    </location>
</feature>
<organism evidence="2 3">
    <name type="scientific">Pseudolycoriella hygida</name>
    <dbReference type="NCBI Taxonomy" id="35572"/>
    <lineage>
        <taxon>Eukaryota</taxon>
        <taxon>Metazoa</taxon>
        <taxon>Ecdysozoa</taxon>
        <taxon>Arthropoda</taxon>
        <taxon>Hexapoda</taxon>
        <taxon>Insecta</taxon>
        <taxon>Pterygota</taxon>
        <taxon>Neoptera</taxon>
        <taxon>Endopterygota</taxon>
        <taxon>Diptera</taxon>
        <taxon>Nematocera</taxon>
        <taxon>Sciaroidea</taxon>
        <taxon>Sciaridae</taxon>
        <taxon>Pseudolycoriella</taxon>
    </lineage>
</organism>
<evidence type="ECO:0000313" key="3">
    <source>
        <dbReference type="Proteomes" id="UP001151699"/>
    </source>
</evidence>
<comment type="caution">
    <text evidence="2">The sequence shown here is derived from an EMBL/GenBank/DDBJ whole genome shotgun (WGS) entry which is preliminary data.</text>
</comment>
<keyword evidence="1" id="KW-1133">Transmembrane helix</keyword>
<proteinExistence type="predicted"/>
<keyword evidence="1" id="KW-0812">Transmembrane</keyword>
<dbReference type="Proteomes" id="UP001151699">
    <property type="component" value="Chromosome A"/>
</dbReference>